<evidence type="ECO:0000256" key="3">
    <source>
        <dbReference type="ARBA" id="ARBA00004721"/>
    </source>
</evidence>
<accession>A0ABR3EM14</accession>
<dbReference type="Proteomes" id="UP001465976">
    <property type="component" value="Unassembled WGS sequence"/>
</dbReference>
<evidence type="ECO:0000256" key="8">
    <source>
        <dbReference type="ARBA" id="ARBA00022989"/>
    </source>
</evidence>
<dbReference type="EMBL" id="JBAHYK010003131">
    <property type="protein sequence ID" value="KAL0563880.1"/>
    <property type="molecule type" value="Genomic_DNA"/>
</dbReference>
<reference evidence="13 14" key="1">
    <citation type="submission" date="2024-02" db="EMBL/GenBank/DDBJ databases">
        <title>A draft genome for the cacao thread blight pathogen Marasmius crinis-equi.</title>
        <authorList>
            <person name="Cohen S.P."/>
            <person name="Baruah I.K."/>
            <person name="Amoako-Attah I."/>
            <person name="Bukari Y."/>
            <person name="Meinhardt L.W."/>
            <person name="Bailey B.A."/>
        </authorList>
    </citation>
    <scope>NUCLEOTIDE SEQUENCE [LARGE SCALE GENOMIC DNA]</scope>
    <source>
        <strain evidence="13 14">GH-76</strain>
    </source>
</reference>
<protein>
    <recommendedName>
        <fullName evidence="15">Cytochrome P450</fullName>
    </recommendedName>
</protein>
<feature type="non-terminal residue" evidence="13">
    <location>
        <position position="409"/>
    </location>
</feature>
<dbReference type="PANTHER" id="PTHR24305">
    <property type="entry name" value="CYTOCHROME P450"/>
    <property type="match status" value="1"/>
</dbReference>
<comment type="pathway">
    <text evidence="3">Secondary metabolite biosynthesis; terpenoid biosynthesis.</text>
</comment>
<keyword evidence="5" id="KW-0349">Heme</keyword>
<keyword evidence="7" id="KW-0479">Metal-binding</keyword>
<keyword evidence="9" id="KW-0560">Oxidoreductase</keyword>
<dbReference type="Pfam" id="PF00067">
    <property type="entry name" value="p450"/>
    <property type="match status" value="1"/>
</dbReference>
<dbReference type="SUPFAM" id="SSF48264">
    <property type="entry name" value="Cytochrome P450"/>
    <property type="match status" value="1"/>
</dbReference>
<evidence type="ECO:0000256" key="2">
    <source>
        <dbReference type="ARBA" id="ARBA00004370"/>
    </source>
</evidence>
<dbReference type="PRINTS" id="PR00463">
    <property type="entry name" value="EP450I"/>
</dbReference>
<evidence type="ECO:0000256" key="5">
    <source>
        <dbReference type="ARBA" id="ARBA00022617"/>
    </source>
</evidence>
<evidence type="ECO:0000256" key="4">
    <source>
        <dbReference type="ARBA" id="ARBA00010617"/>
    </source>
</evidence>
<organism evidence="13 14">
    <name type="scientific">Marasmius crinis-equi</name>
    <dbReference type="NCBI Taxonomy" id="585013"/>
    <lineage>
        <taxon>Eukaryota</taxon>
        <taxon>Fungi</taxon>
        <taxon>Dikarya</taxon>
        <taxon>Basidiomycota</taxon>
        <taxon>Agaricomycotina</taxon>
        <taxon>Agaricomycetes</taxon>
        <taxon>Agaricomycetidae</taxon>
        <taxon>Agaricales</taxon>
        <taxon>Marasmiineae</taxon>
        <taxon>Marasmiaceae</taxon>
        <taxon>Marasmius</taxon>
    </lineage>
</organism>
<evidence type="ECO:0008006" key="15">
    <source>
        <dbReference type="Google" id="ProtNLM"/>
    </source>
</evidence>
<keyword evidence="8" id="KW-1133">Transmembrane helix</keyword>
<name>A0ABR3EM14_9AGAR</name>
<keyword evidence="12" id="KW-0472">Membrane</keyword>
<dbReference type="Gene3D" id="1.10.630.10">
    <property type="entry name" value="Cytochrome P450"/>
    <property type="match status" value="1"/>
</dbReference>
<dbReference type="InterPro" id="IPR036396">
    <property type="entry name" value="Cyt_P450_sf"/>
</dbReference>
<evidence type="ECO:0000256" key="12">
    <source>
        <dbReference type="ARBA" id="ARBA00023136"/>
    </source>
</evidence>
<dbReference type="PANTHER" id="PTHR24305:SF166">
    <property type="entry name" value="CYTOCHROME P450 12A4, MITOCHONDRIAL-RELATED"/>
    <property type="match status" value="1"/>
</dbReference>
<evidence type="ECO:0000256" key="6">
    <source>
        <dbReference type="ARBA" id="ARBA00022692"/>
    </source>
</evidence>
<evidence type="ECO:0000256" key="9">
    <source>
        <dbReference type="ARBA" id="ARBA00023002"/>
    </source>
</evidence>
<evidence type="ECO:0000256" key="1">
    <source>
        <dbReference type="ARBA" id="ARBA00001971"/>
    </source>
</evidence>
<dbReference type="InterPro" id="IPR001128">
    <property type="entry name" value="Cyt_P450"/>
</dbReference>
<keyword evidence="10" id="KW-0408">Iron</keyword>
<gene>
    <name evidence="13" type="ORF">V5O48_018182</name>
</gene>
<evidence type="ECO:0000256" key="11">
    <source>
        <dbReference type="ARBA" id="ARBA00023033"/>
    </source>
</evidence>
<keyword evidence="14" id="KW-1185">Reference proteome</keyword>
<comment type="similarity">
    <text evidence="4">Belongs to the cytochrome P450 family.</text>
</comment>
<evidence type="ECO:0000313" key="13">
    <source>
        <dbReference type="EMBL" id="KAL0563880.1"/>
    </source>
</evidence>
<proteinExistence type="inferred from homology"/>
<dbReference type="InterPro" id="IPR050121">
    <property type="entry name" value="Cytochrome_P450_monoxygenase"/>
</dbReference>
<keyword evidence="11" id="KW-0503">Monooxygenase</keyword>
<evidence type="ECO:0000256" key="7">
    <source>
        <dbReference type="ARBA" id="ARBA00022723"/>
    </source>
</evidence>
<sequence>MLDISSFILFCATVLAIRFAWLARQSSRKNSTDVPRLPLPGDMESIWGHERVVFTNEPGKAFRKWMGEVGSTFRIKAAFGAPEILVLGDTEGISHILHRKIYDYHHSELVRPRVARLLGKGLGWIEGKEEHQRMKRLTSPGLSANNLRAVSPHVMEAASTVINELIDHVHTAGDCARVSLTDWTGKAILNIIGRVAFLHDFQGGNSDEAQQILAARKVGASPVARYSGFLTLMLLRRFTFLNYLPIAAISGQGLARRTVQSGVAAELIRRNSGLASKDENDLLSRILVASNEEKITDEELYAHISTFMIAGFESSTITLAFTAWELARHPQIQEKLRQEIGGLSGELSYDVLHSKMPYLDAVLKETLRLYPGLPYMERIATVPDVIPLKRPIQLSDGTTLKQLRVDAGQ</sequence>
<evidence type="ECO:0000256" key="10">
    <source>
        <dbReference type="ARBA" id="ARBA00023004"/>
    </source>
</evidence>
<comment type="cofactor">
    <cofactor evidence="1">
        <name>heme</name>
        <dbReference type="ChEBI" id="CHEBI:30413"/>
    </cofactor>
</comment>
<keyword evidence="6" id="KW-0812">Transmembrane</keyword>
<comment type="caution">
    <text evidence="13">The sequence shown here is derived from an EMBL/GenBank/DDBJ whole genome shotgun (WGS) entry which is preliminary data.</text>
</comment>
<evidence type="ECO:0000313" key="14">
    <source>
        <dbReference type="Proteomes" id="UP001465976"/>
    </source>
</evidence>
<dbReference type="InterPro" id="IPR002401">
    <property type="entry name" value="Cyt_P450_E_grp-I"/>
</dbReference>
<comment type="subcellular location">
    <subcellularLocation>
        <location evidence="2">Membrane</location>
    </subcellularLocation>
</comment>